<dbReference type="CDD" id="cd04301">
    <property type="entry name" value="NAT_SF"/>
    <property type="match status" value="1"/>
</dbReference>
<dbReference type="PANTHER" id="PTHR10545:SF29">
    <property type="entry name" value="GH14572P-RELATED"/>
    <property type="match status" value="1"/>
</dbReference>
<evidence type="ECO:0000259" key="4">
    <source>
        <dbReference type="PROSITE" id="PS51186"/>
    </source>
</evidence>
<sequence>MLNIRPAVETDVPEIFAMINELAEYEKAPDEVTSTEEDVRTHLFGENPRVYTLIGEVDGKVQGMAMWFLNYSTWHGRHGIWLEDLYVREQARGNGIGTALLKALAKIAVDNDYRRVEWTVLRWNEPSIGFYSSIGAHDMGEWTTMRLDAEALKTLGS</sequence>
<dbReference type="RefSeq" id="WP_052204594.1">
    <property type="nucleotide sequence ID" value="NZ_CAMYAJ010000003.1"/>
</dbReference>
<keyword evidence="3" id="KW-0012">Acyltransferase</keyword>
<accession>A0A0K1RBE8</accession>
<feature type="domain" description="N-acetyltransferase" evidence="4">
    <location>
        <begin position="2"/>
        <end position="156"/>
    </location>
</feature>
<evidence type="ECO:0000256" key="2">
    <source>
        <dbReference type="ARBA" id="ARBA00022679"/>
    </source>
</evidence>
<evidence type="ECO:0000256" key="1">
    <source>
        <dbReference type="ARBA" id="ARBA00008694"/>
    </source>
</evidence>
<dbReference type="Proteomes" id="UP000060016">
    <property type="component" value="Chromosome"/>
</dbReference>
<dbReference type="InterPro" id="IPR000182">
    <property type="entry name" value="GNAT_dom"/>
</dbReference>
<dbReference type="SUPFAM" id="SSF55729">
    <property type="entry name" value="Acyl-CoA N-acyltransferases (Nat)"/>
    <property type="match status" value="1"/>
</dbReference>
<proteinExistence type="inferred from homology"/>
<reference evidence="5 6" key="1">
    <citation type="submission" date="2015-08" db="EMBL/GenBank/DDBJ databases">
        <authorList>
            <person name="Babu N.S."/>
            <person name="Beckwith C.J."/>
            <person name="Beseler K.G."/>
            <person name="Brison A."/>
            <person name="Carone J.V."/>
            <person name="Caskin T.P."/>
            <person name="Diamond M."/>
            <person name="Durham M.E."/>
            <person name="Foxe J.M."/>
            <person name="Go M."/>
            <person name="Henderson B.A."/>
            <person name="Jones I.B."/>
            <person name="McGettigan J.A."/>
            <person name="Micheletti S.J."/>
            <person name="Nasrallah M.E."/>
            <person name="Ortiz D."/>
            <person name="Piller C.R."/>
            <person name="Privatt S.R."/>
            <person name="Schneider S.L."/>
            <person name="Sharp S."/>
            <person name="Smith T.C."/>
            <person name="Stanton J.D."/>
            <person name="Ullery H.E."/>
            <person name="Wilson R.J."/>
            <person name="Serrano M.G."/>
            <person name="Buck G."/>
            <person name="Lee V."/>
            <person name="Wang Y."/>
            <person name="Carvalho R."/>
            <person name="Voegtly L."/>
            <person name="Shi R."/>
            <person name="Duckworth R."/>
            <person name="Johnson A."/>
            <person name="Loviza R."/>
            <person name="Walstead R."/>
            <person name="Shah Z."/>
            <person name="Kiflezghi M."/>
            <person name="Wade K."/>
            <person name="Ball S.L."/>
            <person name="Bradley K.W."/>
            <person name="Asai D.J."/>
            <person name="Bowman C.A."/>
            <person name="Russell D.A."/>
            <person name="Pope W.H."/>
            <person name="Jacobs-Sera D."/>
            <person name="Hendrix R.W."/>
            <person name="Hatfull G.F."/>
        </authorList>
    </citation>
    <scope>NUCLEOTIDE SEQUENCE [LARGE SCALE GENOMIC DNA]</scope>
    <source>
        <strain evidence="5 6">PUDD_83A45</strain>
    </source>
</reference>
<dbReference type="PATRIC" id="fig|156976.3.peg.863"/>
<evidence type="ECO:0000256" key="3">
    <source>
        <dbReference type="ARBA" id="ARBA00023315"/>
    </source>
</evidence>
<dbReference type="InterPro" id="IPR051016">
    <property type="entry name" value="Diverse_Substrate_AcTransf"/>
</dbReference>
<dbReference type="Gene3D" id="3.40.630.30">
    <property type="match status" value="1"/>
</dbReference>
<dbReference type="FunFam" id="3.40.630.30:FF:000064">
    <property type="entry name" value="GNAT family acetyltransferase"/>
    <property type="match status" value="1"/>
</dbReference>
<dbReference type="AlphaFoldDB" id="A0A0K1RBE8"/>
<protein>
    <submittedName>
        <fullName evidence="5">GCN5 family acetyltransferase</fullName>
    </submittedName>
</protein>
<dbReference type="PANTHER" id="PTHR10545">
    <property type="entry name" value="DIAMINE N-ACETYLTRANSFERASE"/>
    <property type="match status" value="1"/>
</dbReference>
<gene>
    <name evidence="5" type="ORF">AK829_04360</name>
</gene>
<dbReference type="PROSITE" id="PS51186">
    <property type="entry name" value="GNAT"/>
    <property type="match status" value="1"/>
</dbReference>
<dbReference type="GO" id="GO:0008080">
    <property type="term" value="F:N-acetyltransferase activity"/>
    <property type="evidence" value="ECO:0007669"/>
    <property type="project" value="UniProtKB-ARBA"/>
</dbReference>
<evidence type="ECO:0000313" key="5">
    <source>
        <dbReference type="EMBL" id="AKV58531.1"/>
    </source>
</evidence>
<comment type="similarity">
    <text evidence="1">Belongs to the acetyltransferase family.</text>
</comment>
<dbReference type="KEGG" id="crie:AK829_04360"/>
<organism evidence="5 6">
    <name type="scientific">Corynebacterium riegelii</name>
    <dbReference type="NCBI Taxonomy" id="156976"/>
    <lineage>
        <taxon>Bacteria</taxon>
        <taxon>Bacillati</taxon>
        <taxon>Actinomycetota</taxon>
        <taxon>Actinomycetes</taxon>
        <taxon>Mycobacteriales</taxon>
        <taxon>Corynebacteriaceae</taxon>
        <taxon>Corynebacterium</taxon>
    </lineage>
</organism>
<dbReference type="STRING" id="156976.AK829_04360"/>
<dbReference type="Pfam" id="PF00583">
    <property type="entry name" value="Acetyltransf_1"/>
    <property type="match status" value="1"/>
</dbReference>
<keyword evidence="6" id="KW-1185">Reference proteome</keyword>
<evidence type="ECO:0000313" key="6">
    <source>
        <dbReference type="Proteomes" id="UP000060016"/>
    </source>
</evidence>
<dbReference type="InterPro" id="IPR016181">
    <property type="entry name" value="Acyl_CoA_acyltransferase"/>
</dbReference>
<name>A0A0K1RBE8_9CORY</name>
<keyword evidence="2 5" id="KW-0808">Transferase</keyword>
<dbReference type="EMBL" id="CP012342">
    <property type="protein sequence ID" value="AKV58531.1"/>
    <property type="molecule type" value="Genomic_DNA"/>
</dbReference>